<reference evidence="16 18" key="2">
    <citation type="submission" date="2018-07" db="EMBL/GenBank/DDBJ databases">
        <title>Draft Genome Assemblies for Five Robust Yarrowia lipolytica Strains Exhibiting High Lipid Production and Pentose Sugar Utilization and Sugar Alcohol Secretion from Undetoxified Lignocellulosic Biomass Hydrolysates.</title>
        <authorList>
            <consortium name="DOE Joint Genome Institute"/>
            <person name="Walker C."/>
            <person name="Ryu S."/>
            <person name="Na H."/>
            <person name="Zane M."/>
            <person name="LaButti K."/>
            <person name="Lipzen A."/>
            <person name="Haridas S."/>
            <person name="Barry K."/>
            <person name="Grigoriev I.V."/>
            <person name="Quarterman J."/>
            <person name="Slininger P."/>
            <person name="Dien B."/>
            <person name="Trinh C.T."/>
        </authorList>
    </citation>
    <scope>NUCLEOTIDE SEQUENCE [LARGE SCALE GENOMIC DNA]</scope>
    <source>
        <strain evidence="16 18">YB392</strain>
    </source>
</reference>
<evidence type="ECO:0000256" key="2">
    <source>
        <dbReference type="ARBA" id="ARBA00003949"/>
    </source>
</evidence>
<feature type="domain" description="CMP/dCMP-type deaminase" evidence="14">
    <location>
        <begin position="6"/>
        <end position="132"/>
    </location>
</feature>
<evidence type="ECO:0000313" key="16">
    <source>
        <dbReference type="EMBL" id="RDW24639.1"/>
    </source>
</evidence>
<dbReference type="GO" id="GO:0042802">
    <property type="term" value="F:identical protein binding"/>
    <property type="evidence" value="ECO:0007669"/>
    <property type="project" value="UniProtKB-ARBA"/>
</dbReference>
<evidence type="ECO:0000256" key="3">
    <source>
        <dbReference type="ARBA" id="ARBA00006576"/>
    </source>
</evidence>
<evidence type="ECO:0000256" key="9">
    <source>
        <dbReference type="ARBA" id="ARBA00049558"/>
    </source>
</evidence>
<dbReference type="EC" id="3.5.4.5" evidence="4 13"/>
<dbReference type="VEuPathDB" id="FungiDB:YALI1_D21023g"/>
<dbReference type="PROSITE" id="PS51747">
    <property type="entry name" value="CYT_DCMP_DEAMINASES_2"/>
    <property type="match status" value="1"/>
</dbReference>
<dbReference type="InterPro" id="IPR002125">
    <property type="entry name" value="CMP_dCMP_dom"/>
</dbReference>
<dbReference type="PROSITE" id="PS00903">
    <property type="entry name" value="CYT_DCMP_DEAMINASES_1"/>
    <property type="match status" value="1"/>
</dbReference>
<dbReference type="OMA" id="LTHFTCV"/>
<keyword evidence="6 13" id="KW-0378">Hydrolase</keyword>
<feature type="binding site" evidence="12">
    <location>
        <position position="94"/>
    </location>
    <ligand>
        <name>Zn(2+)</name>
        <dbReference type="ChEBI" id="CHEBI:29105"/>
        <note>catalytic</note>
    </ligand>
</feature>
<evidence type="ECO:0000313" key="17">
    <source>
        <dbReference type="Proteomes" id="UP000182444"/>
    </source>
</evidence>
<evidence type="ECO:0000256" key="6">
    <source>
        <dbReference type="ARBA" id="ARBA00022801"/>
    </source>
</evidence>
<feature type="binding site" evidence="12">
    <location>
        <position position="58"/>
    </location>
    <ligand>
        <name>Zn(2+)</name>
        <dbReference type="ChEBI" id="CHEBI:29105"/>
        <note>catalytic</note>
    </ligand>
</feature>
<feature type="binding site" evidence="12">
    <location>
        <position position="91"/>
    </location>
    <ligand>
        <name>Zn(2+)</name>
        <dbReference type="ChEBI" id="CHEBI:29105"/>
        <note>catalytic</note>
    </ligand>
</feature>
<dbReference type="GO" id="GO:0004126">
    <property type="term" value="F:cytidine deaminase activity"/>
    <property type="evidence" value="ECO:0007669"/>
    <property type="project" value="UniProtKB-UniRule"/>
</dbReference>
<evidence type="ECO:0000256" key="1">
    <source>
        <dbReference type="ARBA" id="ARBA00001947"/>
    </source>
</evidence>
<evidence type="ECO:0000256" key="11">
    <source>
        <dbReference type="PIRSR" id="PIRSR606262-2"/>
    </source>
</evidence>
<dbReference type="RefSeq" id="XP_502924.1">
    <property type="nucleotide sequence ID" value="XM_502924.1"/>
</dbReference>
<dbReference type="GeneID" id="2911220"/>
<dbReference type="Gene3D" id="3.40.140.10">
    <property type="entry name" value="Cytidine Deaminase, domain 2"/>
    <property type="match status" value="1"/>
</dbReference>
<dbReference type="InterPro" id="IPR006262">
    <property type="entry name" value="Cyt_deam_tetra"/>
</dbReference>
<comment type="catalytic activity">
    <reaction evidence="13">
        <text>2'-deoxycytidine + H2O + H(+) = 2'-deoxyuridine + NH4(+)</text>
        <dbReference type="Rhea" id="RHEA:13433"/>
        <dbReference type="ChEBI" id="CHEBI:15377"/>
        <dbReference type="ChEBI" id="CHEBI:15378"/>
        <dbReference type="ChEBI" id="CHEBI:15698"/>
        <dbReference type="ChEBI" id="CHEBI:16450"/>
        <dbReference type="ChEBI" id="CHEBI:28938"/>
        <dbReference type="EC" id="3.5.4.5"/>
    </reaction>
</comment>
<proteinExistence type="inferred from homology"/>
<dbReference type="InterPro" id="IPR016193">
    <property type="entry name" value="Cytidine_deaminase-like"/>
</dbReference>
<dbReference type="Pfam" id="PF00383">
    <property type="entry name" value="dCMP_cyt_deam_1"/>
    <property type="match status" value="1"/>
</dbReference>
<dbReference type="GO" id="GO:0072527">
    <property type="term" value="P:pyrimidine-containing compound metabolic process"/>
    <property type="evidence" value="ECO:0007669"/>
    <property type="project" value="UniProtKB-ARBA"/>
</dbReference>
<feature type="active site" description="Proton donor" evidence="10">
    <location>
        <position position="60"/>
    </location>
</feature>
<dbReference type="NCBIfam" id="TIGR01354">
    <property type="entry name" value="cyt_deam_tetra"/>
    <property type="match status" value="1"/>
</dbReference>
<reference evidence="15 17" key="1">
    <citation type="journal article" date="2016" name="PLoS ONE">
        <title>Sequence Assembly of Yarrowia lipolytica Strain W29/CLIB89 Shows Transposable Element Diversity.</title>
        <authorList>
            <person name="Magnan C."/>
            <person name="Yu J."/>
            <person name="Chang I."/>
            <person name="Jahn E."/>
            <person name="Kanomata Y."/>
            <person name="Wu J."/>
            <person name="Zeller M."/>
            <person name="Oakes M."/>
            <person name="Baldi P."/>
            <person name="Sandmeyer S."/>
        </authorList>
    </citation>
    <scope>NUCLEOTIDE SEQUENCE [LARGE SCALE GENOMIC DNA]</scope>
    <source>
        <strain evidence="15">CLIB89</strain>
        <strain evidence="17">CLIB89(W29)</strain>
    </source>
</reference>
<dbReference type="AlphaFoldDB" id="A0A1D8NEV5"/>
<dbReference type="SUPFAM" id="SSF53927">
    <property type="entry name" value="Cytidine deaminase-like"/>
    <property type="match status" value="1"/>
</dbReference>
<evidence type="ECO:0000313" key="18">
    <source>
        <dbReference type="Proteomes" id="UP000256601"/>
    </source>
</evidence>
<dbReference type="NCBIfam" id="NF004064">
    <property type="entry name" value="PRK05578.1"/>
    <property type="match status" value="1"/>
</dbReference>
<dbReference type="OrthoDB" id="414540at2759"/>
<sequence length="149" mass="16575">MSITKSELENLRDKSLSARDFSYSPYSKFRVGAVLLTESGEWIQGANVENASYGGAICAERVAITRAIMEGHKKFKAIGVASDLSVVCSPCGICRQFIREWSTDIPIYLFTKDGKYTMQTIKELLPLSFGPEHLDTEKVEAETETLLEV</sequence>
<comment type="similarity">
    <text evidence="3 13">Belongs to the cytidine and deoxycytidylate deaminase family.</text>
</comment>
<keyword evidence="7 12" id="KW-0862">Zinc</keyword>
<evidence type="ECO:0000256" key="8">
    <source>
        <dbReference type="ARBA" id="ARBA00032005"/>
    </source>
</evidence>
<dbReference type="GO" id="GO:0055086">
    <property type="term" value="P:nucleobase-containing small molecule metabolic process"/>
    <property type="evidence" value="ECO:0007669"/>
    <property type="project" value="UniProtKB-ARBA"/>
</dbReference>
<dbReference type="PANTHER" id="PTHR11644:SF2">
    <property type="entry name" value="CYTIDINE DEAMINASE"/>
    <property type="match status" value="1"/>
</dbReference>
<dbReference type="KEGG" id="yli:2911220"/>
<evidence type="ECO:0000259" key="14">
    <source>
        <dbReference type="PROSITE" id="PS51747"/>
    </source>
</evidence>
<evidence type="ECO:0000313" key="15">
    <source>
        <dbReference type="EMBL" id="AOW04177.1"/>
    </source>
</evidence>
<comment type="function">
    <text evidence="2 13">This enzyme scavenges exogenous and endogenous cytidine and 2'-deoxycytidine for UMP synthesis.</text>
</comment>
<dbReference type="Proteomes" id="UP000182444">
    <property type="component" value="Chromosome 1D"/>
</dbReference>
<name>A0A1D8NEV5_YARLL</name>
<dbReference type="PANTHER" id="PTHR11644">
    <property type="entry name" value="CYTIDINE DEAMINASE"/>
    <property type="match status" value="1"/>
</dbReference>
<dbReference type="GO" id="GO:0008270">
    <property type="term" value="F:zinc ion binding"/>
    <property type="evidence" value="ECO:0007669"/>
    <property type="project" value="UniProtKB-UniRule"/>
</dbReference>
<dbReference type="EMBL" id="CP017556">
    <property type="protein sequence ID" value="AOW04177.1"/>
    <property type="molecule type" value="Genomic_DNA"/>
</dbReference>
<accession>A0A1D8NEV5</accession>
<dbReference type="VEuPathDB" id="FungiDB:YALI0_D17072g"/>
<gene>
    <name evidence="16" type="ORF">B0I71DRAFT_133911</name>
    <name evidence="15" type="ORF">YALI1_D21023g</name>
</gene>
<keyword evidence="5 12" id="KW-0479">Metal-binding</keyword>
<dbReference type="EMBL" id="KZ857342">
    <property type="protein sequence ID" value="RDW24639.1"/>
    <property type="molecule type" value="Genomic_DNA"/>
</dbReference>
<protein>
    <recommendedName>
        <fullName evidence="4 13">Cytidine deaminase</fullName>
        <ecNumber evidence="4 13">3.5.4.5</ecNumber>
    </recommendedName>
    <alternativeName>
        <fullName evidence="8 13">Cytidine aminohydrolase</fullName>
    </alternativeName>
</protein>
<dbReference type="GO" id="GO:0005829">
    <property type="term" value="C:cytosol"/>
    <property type="evidence" value="ECO:0007669"/>
    <property type="project" value="TreeGrafter"/>
</dbReference>
<dbReference type="CDD" id="cd01283">
    <property type="entry name" value="cytidine_deaminase"/>
    <property type="match status" value="1"/>
</dbReference>
<evidence type="ECO:0000256" key="12">
    <source>
        <dbReference type="PIRSR" id="PIRSR606262-3"/>
    </source>
</evidence>
<dbReference type="eggNOG" id="KOG0833">
    <property type="taxonomic scope" value="Eukaryota"/>
</dbReference>
<evidence type="ECO:0000256" key="4">
    <source>
        <dbReference type="ARBA" id="ARBA00012783"/>
    </source>
</evidence>
<dbReference type="FunFam" id="3.40.140.10:FF:000008">
    <property type="entry name" value="Cytidine deaminase"/>
    <property type="match status" value="1"/>
</dbReference>
<dbReference type="InterPro" id="IPR050202">
    <property type="entry name" value="Cyt/Deoxycyt_deaminase"/>
</dbReference>
<evidence type="ECO:0000256" key="5">
    <source>
        <dbReference type="ARBA" id="ARBA00022723"/>
    </source>
</evidence>
<feature type="binding site" evidence="11">
    <location>
        <begin position="47"/>
        <end position="53"/>
    </location>
    <ligand>
        <name>substrate</name>
    </ligand>
</feature>
<comment type="cofactor">
    <cofactor evidence="1 12 13">
        <name>Zn(2+)</name>
        <dbReference type="ChEBI" id="CHEBI:29105"/>
    </cofactor>
</comment>
<dbReference type="Proteomes" id="UP000256601">
    <property type="component" value="Unassembled WGS sequence"/>
</dbReference>
<evidence type="ECO:0000256" key="13">
    <source>
        <dbReference type="RuleBase" id="RU364006"/>
    </source>
</evidence>
<organism evidence="15 17">
    <name type="scientific">Yarrowia lipolytica</name>
    <name type="common">Candida lipolytica</name>
    <dbReference type="NCBI Taxonomy" id="4952"/>
    <lineage>
        <taxon>Eukaryota</taxon>
        <taxon>Fungi</taxon>
        <taxon>Dikarya</taxon>
        <taxon>Ascomycota</taxon>
        <taxon>Saccharomycotina</taxon>
        <taxon>Dipodascomycetes</taxon>
        <taxon>Dipodascales</taxon>
        <taxon>Dipodascales incertae sedis</taxon>
        <taxon>Yarrowia</taxon>
    </lineage>
</organism>
<evidence type="ECO:0000256" key="7">
    <source>
        <dbReference type="ARBA" id="ARBA00022833"/>
    </source>
</evidence>
<evidence type="ECO:0000256" key="10">
    <source>
        <dbReference type="PIRSR" id="PIRSR606262-1"/>
    </source>
</evidence>
<dbReference type="InterPro" id="IPR016192">
    <property type="entry name" value="APOBEC/CMP_deaminase_Zn-bd"/>
</dbReference>
<comment type="catalytic activity">
    <reaction evidence="9 13">
        <text>cytidine + H2O + H(+) = uridine + NH4(+)</text>
        <dbReference type="Rhea" id="RHEA:16069"/>
        <dbReference type="ChEBI" id="CHEBI:15377"/>
        <dbReference type="ChEBI" id="CHEBI:15378"/>
        <dbReference type="ChEBI" id="CHEBI:16704"/>
        <dbReference type="ChEBI" id="CHEBI:17562"/>
        <dbReference type="ChEBI" id="CHEBI:28938"/>
        <dbReference type="EC" id="3.5.4.5"/>
    </reaction>
</comment>